<dbReference type="GO" id="GO:0008608">
    <property type="term" value="P:attachment of spindle microtubules to kinetochore"/>
    <property type="evidence" value="ECO:0007669"/>
    <property type="project" value="InterPro"/>
</dbReference>
<sequence>MTESLSQCCDALESAVGLLSGTVSKLQKQSNFSNQLTMSLLQPRRVFELIPEYDIQRAKLDLIEEVEPLVKSLNEKLSKSLVKLERERDTLQQTLELNSLRLNNKFSGEEMSDPDISSDLVIMTSSTTEELDQLKKLKAQKAQLVKSIQDIQNSEQG</sequence>
<keyword evidence="9" id="KW-0498">Mitosis</keyword>
<evidence type="ECO:0000256" key="6">
    <source>
        <dbReference type="ARBA" id="ARBA00022454"/>
    </source>
</evidence>
<keyword evidence="8" id="KW-0493">Microtubule</keyword>
<evidence type="ECO:0000256" key="7">
    <source>
        <dbReference type="ARBA" id="ARBA00022490"/>
    </source>
</evidence>
<dbReference type="Pfam" id="PF08287">
    <property type="entry name" value="DASH_Spc19"/>
    <property type="match status" value="1"/>
</dbReference>
<dbReference type="OrthoDB" id="3361333at2759"/>
<evidence type="ECO:0000256" key="17">
    <source>
        <dbReference type="SAM" id="Coils"/>
    </source>
</evidence>
<evidence type="ECO:0000256" key="10">
    <source>
        <dbReference type="ARBA" id="ARBA00022829"/>
    </source>
</evidence>
<dbReference type="PANTHER" id="PTHR28262:SF1">
    <property type="entry name" value="DASH COMPLEX SUBUNIT SPC19"/>
    <property type="match status" value="1"/>
</dbReference>
<evidence type="ECO:0000256" key="14">
    <source>
        <dbReference type="ARBA" id="ARBA00023328"/>
    </source>
</evidence>
<comment type="subcellular location">
    <subcellularLocation>
        <location evidence="3">Chromosome</location>
        <location evidence="3">Centromere</location>
        <location evidence="3">Kinetochore</location>
    </subcellularLocation>
    <subcellularLocation>
        <location evidence="2">Cytoplasm</location>
        <location evidence="2">Cytoskeleton</location>
        <location evidence="2">Spindle</location>
    </subcellularLocation>
    <subcellularLocation>
        <location evidence="1">Nucleus</location>
    </subcellularLocation>
</comment>
<reference evidence="19" key="1">
    <citation type="submission" date="2015-10" db="EMBL/GenBank/DDBJ databases">
        <authorList>
            <person name="Devillers H."/>
        </authorList>
    </citation>
    <scope>NUCLEOTIDE SEQUENCE [LARGE SCALE GENOMIC DNA]</scope>
</reference>
<feature type="coiled-coil region" evidence="17">
    <location>
        <begin position="74"/>
        <end position="101"/>
    </location>
</feature>
<keyword evidence="9" id="KW-0131">Cell cycle</keyword>
<dbReference type="PANTHER" id="PTHR28262">
    <property type="entry name" value="DASH COMPLEX SUBUNIT SPC19"/>
    <property type="match status" value="1"/>
</dbReference>
<evidence type="ECO:0000256" key="13">
    <source>
        <dbReference type="ARBA" id="ARBA00023242"/>
    </source>
</evidence>
<dbReference type="GO" id="GO:0005876">
    <property type="term" value="C:spindle microtubule"/>
    <property type="evidence" value="ECO:0007669"/>
    <property type="project" value="InterPro"/>
</dbReference>
<keyword evidence="19" id="KW-1185">Reference proteome</keyword>
<evidence type="ECO:0000256" key="3">
    <source>
        <dbReference type="ARBA" id="ARBA00004629"/>
    </source>
</evidence>
<dbReference type="AlphaFoldDB" id="A0A0P1KQ18"/>
<comment type="subunit">
    <text evidence="16">Component of the DASH complex consisting of ASK1, DAD1, DAD2, DAD3, DAD4, DAM1, DUO1, HSK3, SPC19 and SPC34, with a stoichiometry of one copy of each subunit per complex. Multiple DASH complexes oligomerize to form a ring that encircles spindle microtubules and organizes the rod-like NDC80 complexes of the outer kinetochore. DASH complex oligomerization strengthens microtubule attachments. On cytoplasmic microtubules, DASH complexes appear to form patches instead of rings.</text>
</comment>
<evidence type="ECO:0000256" key="5">
    <source>
        <dbReference type="ARBA" id="ARBA00016329"/>
    </source>
</evidence>
<evidence type="ECO:0000256" key="8">
    <source>
        <dbReference type="ARBA" id="ARBA00022701"/>
    </source>
</evidence>
<evidence type="ECO:0000256" key="1">
    <source>
        <dbReference type="ARBA" id="ARBA00004123"/>
    </source>
</evidence>
<accession>A0A0P1KQ18</accession>
<dbReference type="GO" id="GO:0042729">
    <property type="term" value="C:DASH complex"/>
    <property type="evidence" value="ECO:0007669"/>
    <property type="project" value="InterPro"/>
</dbReference>
<gene>
    <name evidence="18" type="ORF">LAQU0_S04e09076g</name>
</gene>
<keyword evidence="13" id="KW-0539">Nucleus</keyword>
<dbReference type="Proteomes" id="UP000236544">
    <property type="component" value="Unassembled WGS sequence"/>
</dbReference>
<keyword evidence="6" id="KW-0158">Chromosome</keyword>
<keyword evidence="14" id="KW-0137">Centromere</keyword>
<keyword evidence="11" id="KW-0995">Kinetochore</keyword>
<proteinExistence type="inferred from homology"/>
<keyword evidence="12" id="KW-0206">Cytoskeleton</keyword>
<keyword evidence="9" id="KW-0132">Cell division</keyword>
<evidence type="ECO:0000256" key="11">
    <source>
        <dbReference type="ARBA" id="ARBA00022838"/>
    </source>
</evidence>
<evidence type="ECO:0000256" key="4">
    <source>
        <dbReference type="ARBA" id="ARBA00008952"/>
    </source>
</evidence>
<comment type="similarity">
    <text evidence="4">Belongs to the DASH complex SPC19 family.</text>
</comment>
<keyword evidence="10" id="KW-0159">Chromosome partition</keyword>
<organism evidence="18 19">
    <name type="scientific">Lachancea quebecensis</name>
    <dbReference type="NCBI Taxonomy" id="1654605"/>
    <lineage>
        <taxon>Eukaryota</taxon>
        <taxon>Fungi</taxon>
        <taxon>Dikarya</taxon>
        <taxon>Ascomycota</taxon>
        <taxon>Saccharomycotina</taxon>
        <taxon>Saccharomycetes</taxon>
        <taxon>Saccharomycetales</taxon>
        <taxon>Saccharomycetaceae</taxon>
        <taxon>Lachancea</taxon>
    </lineage>
</organism>
<dbReference type="EMBL" id="LN890563">
    <property type="protein sequence ID" value="CUS22139.1"/>
    <property type="molecule type" value="Genomic_DNA"/>
</dbReference>
<name>A0A0P1KQ18_9SACH</name>
<keyword evidence="7" id="KW-0963">Cytoplasm</keyword>
<evidence type="ECO:0000313" key="19">
    <source>
        <dbReference type="Proteomes" id="UP000236544"/>
    </source>
</evidence>
<evidence type="ECO:0000256" key="12">
    <source>
        <dbReference type="ARBA" id="ARBA00023212"/>
    </source>
</evidence>
<evidence type="ECO:0000256" key="16">
    <source>
        <dbReference type="ARBA" id="ARBA00046633"/>
    </source>
</evidence>
<evidence type="ECO:0000256" key="15">
    <source>
        <dbReference type="ARBA" id="ARBA00032583"/>
    </source>
</evidence>
<evidence type="ECO:0000256" key="9">
    <source>
        <dbReference type="ARBA" id="ARBA00022776"/>
    </source>
</evidence>
<dbReference type="InterPro" id="IPR013251">
    <property type="entry name" value="DASH_Spc19"/>
</dbReference>
<keyword evidence="17" id="KW-0175">Coiled coil</keyword>
<protein>
    <recommendedName>
        <fullName evidence="5">DASH complex subunit SPC19</fullName>
    </recommendedName>
    <alternativeName>
        <fullName evidence="15">Outer kinetochore protein SPC19</fullName>
    </alternativeName>
</protein>
<evidence type="ECO:0000256" key="2">
    <source>
        <dbReference type="ARBA" id="ARBA00004186"/>
    </source>
</evidence>
<evidence type="ECO:0000313" key="18">
    <source>
        <dbReference type="EMBL" id="CUS22139.1"/>
    </source>
</evidence>